<gene>
    <name evidence="2" type="ORF">PIB30_102851</name>
</gene>
<proteinExistence type="predicted"/>
<comment type="caution">
    <text evidence="2">The sequence shown here is derived from an EMBL/GenBank/DDBJ whole genome shotgun (WGS) entry which is preliminary data.</text>
</comment>
<dbReference type="Proteomes" id="UP001341840">
    <property type="component" value="Unassembled WGS sequence"/>
</dbReference>
<sequence length="108" mass="12249">MLKTRTLPRGKPMKITLNPLKSNLPLEPQDSEPCLLTLQPWLQPEAETGTTKGPMESPDEMITHELLSMKQEEYAPSFDLGIDQTQTTQDENQIQQLGDQFKTPDLLQ</sequence>
<keyword evidence="3" id="KW-1185">Reference proteome</keyword>
<name>A0ABU6WWC3_9FABA</name>
<accession>A0ABU6WWC3</accession>
<dbReference type="EMBL" id="JASCZI010184478">
    <property type="protein sequence ID" value="MED6190147.1"/>
    <property type="molecule type" value="Genomic_DNA"/>
</dbReference>
<feature type="region of interest" description="Disordered" evidence="1">
    <location>
        <begin position="1"/>
        <end position="31"/>
    </location>
</feature>
<evidence type="ECO:0000313" key="2">
    <source>
        <dbReference type="EMBL" id="MED6190147.1"/>
    </source>
</evidence>
<feature type="compositionally biased region" description="Polar residues" evidence="1">
    <location>
        <begin position="83"/>
        <end position="98"/>
    </location>
</feature>
<protein>
    <submittedName>
        <fullName evidence="2">Uncharacterized protein</fullName>
    </submittedName>
</protein>
<feature type="region of interest" description="Disordered" evidence="1">
    <location>
        <begin position="81"/>
        <end position="108"/>
    </location>
</feature>
<evidence type="ECO:0000313" key="3">
    <source>
        <dbReference type="Proteomes" id="UP001341840"/>
    </source>
</evidence>
<feature type="compositionally biased region" description="Basic residues" evidence="1">
    <location>
        <begin position="1"/>
        <end position="12"/>
    </location>
</feature>
<evidence type="ECO:0000256" key="1">
    <source>
        <dbReference type="SAM" id="MobiDB-lite"/>
    </source>
</evidence>
<organism evidence="2 3">
    <name type="scientific">Stylosanthes scabra</name>
    <dbReference type="NCBI Taxonomy" id="79078"/>
    <lineage>
        <taxon>Eukaryota</taxon>
        <taxon>Viridiplantae</taxon>
        <taxon>Streptophyta</taxon>
        <taxon>Embryophyta</taxon>
        <taxon>Tracheophyta</taxon>
        <taxon>Spermatophyta</taxon>
        <taxon>Magnoliopsida</taxon>
        <taxon>eudicotyledons</taxon>
        <taxon>Gunneridae</taxon>
        <taxon>Pentapetalae</taxon>
        <taxon>rosids</taxon>
        <taxon>fabids</taxon>
        <taxon>Fabales</taxon>
        <taxon>Fabaceae</taxon>
        <taxon>Papilionoideae</taxon>
        <taxon>50 kb inversion clade</taxon>
        <taxon>dalbergioids sensu lato</taxon>
        <taxon>Dalbergieae</taxon>
        <taxon>Pterocarpus clade</taxon>
        <taxon>Stylosanthes</taxon>
    </lineage>
</organism>
<reference evidence="2 3" key="1">
    <citation type="journal article" date="2023" name="Plants (Basel)">
        <title>Bridging the Gap: Combining Genomics and Transcriptomics Approaches to Understand Stylosanthes scabra, an Orphan Legume from the Brazilian Caatinga.</title>
        <authorList>
            <person name="Ferreira-Neto J.R.C."/>
            <person name="da Silva M.D."/>
            <person name="Binneck E."/>
            <person name="de Melo N.F."/>
            <person name="da Silva R.H."/>
            <person name="de Melo A.L.T.M."/>
            <person name="Pandolfi V."/>
            <person name="Bustamante F.O."/>
            <person name="Brasileiro-Vidal A.C."/>
            <person name="Benko-Iseppon A.M."/>
        </authorList>
    </citation>
    <scope>NUCLEOTIDE SEQUENCE [LARGE SCALE GENOMIC DNA]</scope>
    <source>
        <tissue evidence="2">Leaves</tissue>
    </source>
</reference>